<dbReference type="EMBL" id="BTPU01000035">
    <property type="protein sequence ID" value="GMQ63147.1"/>
    <property type="molecule type" value="Genomic_DNA"/>
</dbReference>
<comment type="caution">
    <text evidence="1">The sequence shown here is derived from an EMBL/GenBank/DDBJ whole genome shotgun (WGS) entry which is preliminary data.</text>
</comment>
<name>A0ACB5UJL1_9FIRM</name>
<organism evidence="1 2">
    <name type="scientific">Vallitalea maricola</name>
    <dbReference type="NCBI Taxonomy" id="3074433"/>
    <lineage>
        <taxon>Bacteria</taxon>
        <taxon>Bacillati</taxon>
        <taxon>Bacillota</taxon>
        <taxon>Clostridia</taxon>
        <taxon>Lachnospirales</taxon>
        <taxon>Vallitaleaceae</taxon>
        <taxon>Vallitalea</taxon>
    </lineage>
</organism>
<dbReference type="Proteomes" id="UP001374599">
    <property type="component" value="Unassembled WGS sequence"/>
</dbReference>
<proteinExistence type="predicted"/>
<protein>
    <submittedName>
        <fullName evidence="1">Ribosomal protein S18-alanine N-acetyltransferase</fullName>
    </submittedName>
</protein>
<reference evidence="1" key="1">
    <citation type="submission" date="2023-09" db="EMBL/GenBank/DDBJ databases">
        <title>Vallitalea sediminicola and Vallitalea maricola sp. nov., anaerobic bacteria isolated from marine sediment.</title>
        <authorList>
            <person name="Hirano S."/>
            <person name="Maeda A."/>
            <person name="Terahara T."/>
            <person name="Mori K."/>
            <person name="Hamada M."/>
            <person name="Matsumoto R."/>
            <person name="Kobayashi T."/>
        </authorList>
    </citation>
    <scope>NUCLEOTIDE SEQUENCE</scope>
    <source>
        <strain evidence="1">AN17-2</strain>
    </source>
</reference>
<gene>
    <name evidence="1" type="primary">rimI</name>
    <name evidence="1" type="ORF">AN2V17_23800</name>
</gene>
<keyword evidence="1" id="KW-0689">Ribosomal protein</keyword>
<keyword evidence="1" id="KW-0687">Ribonucleoprotein</keyword>
<keyword evidence="2" id="KW-1185">Reference proteome</keyword>
<sequence>MYLARRMKLKDIEEVHSIEENTFPDPWSQDAFAKELMSNTHSIYMVIEEDGTIIAYAGLWNIVGEGHITNIAVKKERRGAGFGRKITEALIYEGKKQGIISFTLEVRVSNKNAIKLYEKLGFKIAGLRKNFYDKPKEDAYIMWKQDL</sequence>
<accession>A0ACB5UJL1</accession>
<evidence type="ECO:0000313" key="1">
    <source>
        <dbReference type="EMBL" id="GMQ63147.1"/>
    </source>
</evidence>
<evidence type="ECO:0000313" key="2">
    <source>
        <dbReference type="Proteomes" id="UP001374599"/>
    </source>
</evidence>